<protein>
    <submittedName>
        <fullName evidence="1">Uncharacterized protein</fullName>
    </submittedName>
</protein>
<comment type="caution">
    <text evidence="1">The sequence shown here is derived from an EMBL/GenBank/DDBJ whole genome shotgun (WGS) entry which is preliminary data.</text>
</comment>
<dbReference type="AlphaFoldDB" id="A0A6A5GKJ1"/>
<organism evidence="1 2">
    <name type="scientific">Caenorhabditis remanei</name>
    <name type="common">Caenorhabditis vulgaris</name>
    <dbReference type="NCBI Taxonomy" id="31234"/>
    <lineage>
        <taxon>Eukaryota</taxon>
        <taxon>Metazoa</taxon>
        <taxon>Ecdysozoa</taxon>
        <taxon>Nematoda</taxon>
        <taxon>Chromadorea</taxon>
        <taxon>Rhabditida</taxon>
        <taxon>Rhabditina</taxon>
        <taxon>Rhabditomorpha</taxon>
        <taxon>Rhabditoidea</taxon>
        <taxon>Rhabditidae</taxon>
        <taxon>Peloderinae</taxon>
        <taxon>Caenorhabditis</taxon>
    </lineage>
</organism>
<dbReference type="KEGG" id="crq:GCK72_012250"/>
<proteinExistence type="predicted"/>
<name>A0A6A5GKJ1_CAERE</name>
<dbReference type="EMBL" id="WUAV01000004">
    <property type="protein sequence ID" value="KAF1755800.1"/>
    <property type="molecule type" value="Genomic_DNA"/>
</dbReference>
<dbReference type="CTD" id="78775407"/>
<accession>A0A6A5GKJ1</accession>
<reference evidence="1 2" key="1">
    <citation type="submission" date="2019-12" db="EMBL/GenBank/DDBJ databases">
        <title>Chromosome-level assembly of the Caenorhabditis remanei genome.</title>
        <authorList>
            <person name="Teterina A.A."/>
            <person name="Willis J.H."/>
            <person name="Phillips P.C."/>
        </authorList>
    </citation>
    <scope>NUCLEOTIDE SEQUENCE [LARGE SCALE GENOMIC DNA]</scope>
    <source>
        <strain evidence="1 2">PX506</strain>
        <tissue evidence="1">Whole organism</tissue>
    </source>
</reference>
<sequence length="237" mass="27154">MSDLSQKFERDGFVVIENVFNDHEIEEMKGAIAKIVDDMNLAELPKSVFSTYDEDKVSTGHEECSEEDMEGAIAEIVDDMNLAEHPKSVFSTYDEDKEGAVDKNGELTVPKDKALNKIGHGLHFLDPTFKKMTFNTKIQKIFEEIGYQEPEVVQNSASAITQSISDEKTTEMKSPWNARIKKNFMASSAFYMETLLEYRTTLQLHYQHHRLQRFKEAVWRGEELHVRKGGEAHEDGK</sequence>
<dbReference type="RefSeq" id="XP_053583729.1">
    <property type="nucleotide sequence ID" value="XM_053728957.1"/>
</dbReference>
<dbReference type="Proteomes" id="UP000483820">
    <property type="component" value="Chromosome IV"/>
</dbReference>
<dbReference type="GeneID" id="78775407"/>
<dbReference type="Pfam" id="PF05721">
    <property type="entry name" value="PhyH"/>
    <property type="match status" value="1"/>
</dbReference>
<dbReference type="Gene3D" id="2.60.120.620">
    <property type="entry name" value="q2cbj1_9rhob like domain"/>
    <property type="match status" value="2"/>
</dbReference>
<evidence type="ECO:0000313" key="2">
    <source>
        <dbReference type="Proteomes" id="UP000483820"/>
    </source>
</evidence>
<dbReference type="SUPFAM" id="SSF51197">
    <property type="entry name" value="Clavaminate synthase-like"/>
    <property type="match status" value="1"/>
</dbReference>
<gene>
    <name evidence="1" type="ORF">GCK72_012250</name>
</gene>
<evidence type="ECO:0000313" key="1">
    <source>
        <dbReference type="EMBL" id="KAF1755800.1"/>
    </source>
</evidence>
<dbReference type="InterPro" id="IPR008775">
    <property type="entry name" value="Phytyl_CoA_dOase-like"/>
</dbReference>